<evidence type="ECO:0000256" key="19">
    <source>
        <dbReference type="HAMAP-Rule" id="MF_01096"/>
    </source>
</evidence>
<dbReference type="HAMAP" id="MF_01096">
    <property type="entry name" value="MtrC"/>
    <property type="match status" value="1"/>
</dbReference>
<dbReference type="EMBL" id="RJJH01000012">
    <property type="protein sequence ID" value="RNI10190.1"/>
    <property type="molecule type" value="Genomic_DNA"/>
</dbReference>
<evidence type="ECO:0000313" key="20">
    <source>
        <dbReference type="EMBL" id="OJH49076.1"/>
    </source>
</evidence>
<dbReference type="OrthoDB" id="60591at2157"/>
<keyword evidence="7 19" id="KW-1003">Cell membrane</keyword>
<evidence type="ECO:0000256" key="16">
    <source>
        <dbReference type="ARBA" id="ARBA00029817"/>
    </source>
</evidence>
<evidence type="ECO:0000256" key="8">
    <source>
        <dbReference type="ARBA" id="ARBA00022563"/>
    </source>
</evidence>
<dbReference type="UniPathway" id="UPA00640">
    <property type="reaction ID" value="UER00698"/>
</dbReference>
<dbReference type="AlphaFoldDB" id="A0A1L9C3N9"/>
<keyword evidence="8 19" id="KW-0554">One-carbon metabolism</keyword>
<reference evidence="21 25" key="4">
    <citation type="submission" date="2018-10" db="EMBL/GenBank/DDBJ databases">
        <title>Cultivation of a novel Methanohalophilus strain from Kebrit Deep of the Red Sea and a genomic comparison of members of the genus Methanohalophilus.</title>
        <authorList>
            <person name="Guan Y."/>
            <person name="Ngugi D.K."/>
            <person name="Stingl U."/>
        </authorList>
    </citation>
    <scope>NUCLEOTIDE SEQUENCE [LARGE SCALE GENOMIC DNA]</scope>
    <source>
        <strain evidence="21 25">DSM 7471</strain>
    </source>
</reference>
<dbReference type="Proteomes" id="UP000185713">
    <property type="component" value="Unassembled WGS sequence"/>
</dbReference>
<reference evidence="24" key="3">
    <citation type="submission" date="2017-04" db="EMBL/GenBank/DDBJ databases">
        <authorList>
            <person name="Varghese N."/>
            <person name="Submissions S."/>
        </authorList>
    </citation>
    <scope>NUCLEOTIDE SEQUENCE [LARGE SCALE GENOMIC DNA]</scope>
    <source>
        <strain evidence="24">FDF-1</strain>
    </source>
</reference>
<feature type="transmembrane region" description="Helical" evidence="19">
    <location>
        <begin position="44"/>
        <end position="64"/>
    </location>
</feature>
<evidence type="ECO:0000256" key="5">
    <source>
        <dbReference type="ARBA" id="ARBA00011616"/>
    </source>
</evidence>
<sequence>MSAGGSGGGASEAIPQNKLIAFGAAGGLIAIYLSYFMVQFAGPAFSFIGALGAICAIVWGSAAVRRVASYGLGTGVPSIGMLALGMGVVATMFGLAIGGIAGPIVAFVTAMVIGLVIGALANRVIGMGIPIMEQSTTEIAGAGTLAIVGLSTAMTGTFMFDVVLTEIVATGYIALIFIVAGIAILHPFNANLGPDEKQDRTLSTAFEKGAIAMIMAGIVSAVSAGASAAPTIVIGLAIWYVSFSQYNKYVVRDAYDVVGTGLLPKEEEESE</sequence>
<dbReference type="STRING" id="523843.SAMN06264941_1336"/>
<dbReference type="GO" id="GO:0005886">
    <property type="term" value="C:plasma membrane"/>
    <property type="evidence" value="ECO:0007669"/>
    <property type="project" value="UniProtKB-SubCell"/>
</dbReference>
<evidence type="ECO:0000256" key="10">
    <source>
        <dbReference type="ARBA" id="ARBA00022679"/>
    </source>
</evidence>
<dbReference type="GO" id="GO:0006730">
    <property type="term" value="P:one-carbon metabolic process"/>
    <property type="evidence" value="ECO:0007669"/>
    <property type="project" value="UniProtKB-UniRule"/>
</dbReference>
<keyword evidence="10 19" id="KW-0808">Transferase</keyword>
<dbReference type="GO" id="GO:0030269">
    <property type="term" value="F:tetrahydromethanopterin S-methyltransferase activity"/>
    <property type="evidence" value="ECO:0007669"/>
    <property type="project" value="UniProtKB-UniRule"/>
</dbReference>
<evidence type="ECO:0000256" key="9">
    <source>
        <dbReference type="ARBA" id="ARBA00022603"/>
    </source>
</evidence>
<comment type="similarity">
    <text evidence="4 19">Belongs to the MtrC family.</text>
</comment>
<evidence type="ECO:0000256" key="3">
    <source>
        <dbReference type="ARBA" id="ARBA00004839"/>
    </source>
</evidence>
<feature type="transmembrane region" description="Helical" evidence="19">
    <location>
        <begin position="137"/>
        <end position="160"/>
    </location>
</feature>
<dbReference type="InterPro" id="IPR005865">
    <property type="entry name" value="THM_MeTrfase_su_C"/>
</dbReference>
<comment type="function">
    <text evidence="1 19">Part of a complex that catalyzes the formation of methyl-coenzyme M and tetrahydromethanopterin from coenzyme M and methyl-tetrahydromethanopterin. This is an energy-conserving, sodium-ion translocating step.</text>
</comment>
<comment type="subcellular location">
    <subcellularLocation>
        <location evidence="2 19">Cell membrane</location>
        <topology evidence="2 19">Multi-pass membrane protein</topology>
    </subcellularLocation>
</comment>
<dbReference type="EMBL" id="JWTK01000004">
    <property type="protein sequence ID" value="OJH49076.1"/>
    <property type="molecule type" value="Genomic_DNA"/>
</dbReference>
<evidence type="ECO:0000256" key="7">
    <source>
        <dbReference type="ARBA" id="ARBA00022475"/>
    </source>
</evidence>
<keyword evidence="9 19" id="KW-0489">Methyltransferase</keyword>
<feature type="transmembrane region" description="Helical" evidence="19">
    <location>
        <begin position="76"/>
        <end position="98"/>
    </location>
</feature>
<protein>
    <recommendedName>
        <fullName evidence="6 19">Tetrahydromethanopterin S-methyltransferase subunit C</fullName>
        <ecNumber evidence="18 19">7.2.1.4</ecNumber>
    </recommendedName>
    <alternativeName>
        <fullName evidence="16 19">N5-methyltetrahydromethanopterin--coenzyme M methyltransferase subunit C</fullName>
    </alternativeName>
</protein>
<dbReference type="PIRSF" id="PIRSF006530">
    <property type="entry name" value="MtrC"/>
    <property type="match status" value="1"/>
</dbReference>
<dbReference type="GO" id="GO:0019386">
    <property type="term" value="P:methanogenesis, from carbon dioxide"/>
    <property type="evidence" value="ECO:0007669"/>
    <property type="project" value="UniProtKB-UniRule"/>
</dbReference>
<feature type="transmembrane region" description="Helical" evidence="19">
    <location>
        <begin position="172"/>
        <end position="190"/>
    </location>
</feature>
<comment type="catalytic activity">
    <reaction evidence="17 19">
        <text>5-methyl-5,6,7,8-tetrahydromethanopterin + coenzyme M + 2 Na(+)(in) = 5,6,7,8-tetrahydromethanopterin + methyl-coenzyme M + 2 Na(+)(out)</text>
        <dbReference type="Rhea" id="RHEA:53492"/>
        <dbReference type="ChEBI" id="CHEBI:29101"/>
        <dbReference type="ChEBI" id="CHEBI:58103"/>
        <dbReference type="ChEBI" id="CHEBI:58116"/>
        <dbReference type="ChEBI" id="CHEBI:58286"/>
        <dbReference type="ChEBI" id="CHEBI:58319"/>
        <dbReference type="EC" id="7.2.1.4"/>
    </reaction>
</comment>
<keyword evidence="14 19" id="KW-0484">Methanogenesis</keyword>
<gene>
    <name evidence="19" type="primary">mtrC</name>
    <name evidence="21" type="ORF">EFE41_07270</name>
    <name evidence="20" type="ORF">MPF_1578</name>
    <name evidence="22" type="ORF">SAMN06264941_1336</name>
</gene>
<comment type="subunit">
    <text evidence="5 19">The complex is composed of 8 subunits; MtrA, MtrB, MtrC, MtrD, MtrE, MtrF, MtrG and MtrH.</text>
</comment>
<evidence type="ECO:0000313" key="21">
    <source>
        <dbReference type="EMBL" id="RNI10190.1"/>
    </source>
</evidence>
<evidence type="ECO:0000256" key="15">
    <source>
        <dbReference type="ARBA" id="ARBA00023136"/>
    </source>
</evidence>
<comment type="pathway">
    <text evidence="3 19">One-carbon metabolism; methanogenesis from CO(2); methyl-coenzyme M from 5,10-methylene-5,6,7,8-tetrahydromethanopterin: step 2/2.</text>
</comment>
<evidence type="ECO:0000256" key="13">
    <source>
        <dbReference type="ARBA" id="ARBA00022989"/>
    </source>
</evidence>
<evidence type="ECO:0000256" key="11">
    <source>
        <dbReference type="ARBA" id="ARBA00022692"/>
    </source>
</evidence>
<dbReference type="Proteomes" id="UP000193969">
    <property type="component" value="Unassembled WGS sequence"/>
</dbReference>
<evidence type="ECO:0000256" key="18">
    <source>
        <dbReference type="ARBA" id="ARBA00044970"/>
    </source>
</evidence>
<reference evidence="20 23" key="1">
    <citation type="submission" date="2014-12" db="EMBL/GenBank/DDBJ databases">
        <title>The genome sequence of Methanohalophilus portucalensis strain FDF1.</title>
        <authorList>
            <person name="Lai M.-C."/>
            <person name="Lai S.-J."/>
        </authorList>
    </citation>
    <scope>NUCLEOTIDE SEQUENCE [LARGE SCALE GENOMIC DNA]</scope>
    <source>
        <strain evidence="20 23">FDF-1</strain>
    </source>
</reference>
<evidence type="ECO:0000256" key="14">
    <source>
        <dbReference type="ARBA" id="ARBA00022994"/>
    </source>
</evidence>
<keyword evidence="11 19" id="KW-0812">Transmembrane</keyword>
<proteinExistence type="inferred from homology"/>
<evidence type="ECO:0000256" key="2">
    <source>
        <dbReference type="ARBA" id="ARBA00004651"/>
    </source>
</evidence>
<organism evidence="20 23">
    <name type="scientific">Methanohalophilus portucalensis FDF-1</name>
    <dbReference type="NCBI Taxonomy" id="523843"/>
    <lineage>
        <taxon>Archaea</taxon>
        <taxon>Methanobacteriati</taxon>
        <taxon>Methanobacteriota</taxon>
        <taxon>Stenosarchaea group</taxon>
        <taxon>Methanomicrobia</taxon>
        <taxon>Methanosarcinales</taxon>
        <taxon>Methanosarcinaceae</taxon>
        <taxon>Methanohalophilus</taxon>
    </lineage>
</organism>
<evidence type="ECO:0000256" key="4">
    <source>
        <dbReference type="ARBA" id="ARBA00007607"/>
    </source>
</evidence>
<keyword evidence="24" id="KW-1185">Reference proteome</keyword>
<keyword evidence="12 19" id="KW-1278">Translocase</keyword>
<keyword evidence="13 19" id="KW-1133">Transmembrane helix</keyword>
<name>A0A1L9C3N9_9EURY</name>
<dbReference type="GO" id="GO:0032259">
    <property type="term" value="P:methylation"/>
    <property type="evidence" value="ECO:0007669"/>
    <property type="project" value="UniProtKB-KW"/>
</dbReference>
<reference evidence="22" key="2">
    <citation type="submission" date="2017-04" db="EMBL/GenBank/DDBJ databases">
        <authorList>
            <person name="Afonso C.L."/>
            <person name="Miller P.J."/>
            <person name="Scott M.A."/>
            <person name="Spackman E."/>
            <person name="Goraichik I."/>
            <person name="Dimitrov K.M."/>
            <person name="Suarez D.L."/>
            <person name="Swayne D.E."/>
        </authorList>
    </citation>
    <scope>NUCLEOTIDE SEQUENCE [LARGE SCALE GENOMIC DNA]</scope>
    <source>
        <strain evidence="22">FDF-1</strain>
    </source>
</reference>
<feature type="transmembrane region" description="Helical" evidence="19">
    <location>
        <begin position="104"/>
        <end position="125"/>
    </location>
</feature>
<evidence type="ECO:0000313" key="24">
    <source>
        <dbReference type="Proteomes" id="UP000193969"/>
    </source>
</evidence>
<dbReference type="EMBL" id="FXBN01000002">
    <property type="protein sequence ID" value="SMH39087.1"/>
    <property type="molecule type" value="Genomic_DNA"/>
</dbReference>
<dbReference type="Proteomes" id="UP000278252">
    <property type="component" value="Unassembled WGS sequence"/>
</dbReference>
<dbReference type="NCBIfam" id="TIGR01148">
    <property type="entry name" value="mtrC"/>
    <property type="match status" value="1"/>
</dbReference>
<evidence type="ECO:0000256" key="17">
    <source>
        <dbReference type="ARBA" id="ARBA00044880"/>
    </source>
</evidence>
<evidence type="ECO:0000313" key="22">
    <source>
        <dbReference type="EMBL" id="SMH39087.1"/>
    </source>
</evidence>
<evidence type="ECO:0000256" key="12">
    <source>
        <dbReference type="ARBA" id="ARBA00022967"/>
    </source>
</evidence>
<accession>A0A1L9C3N9</accession>
<dbReference type="Pfam" id="PF04211">
    <property type="entry name" value="MtrC"/>
    <property type="match status" value="1"/>
</dbReference>
<keyword evidence="15 19" id="KW-0472">Membrane</keyword>
<feature type="transmembrane region" description="Helical" evidence="19">
    <location>
        <begin position="211"/>
        <end position="241"/>
    </location>
</feature>
<dbReference type="EC" id="7.2.1.4" evidence="18 19"/>
<dbReference type="RefSeq" id="WP_072360705.1">
    <property type="nucleotide sequence ID" value="NZ_FXBN01000002.1"/>
</dbReference>
<evidence type="ECO:0000256" key="6">
    <source>
        <dbReference type="ARBA" id="ARBA00015131"/>
    </source>
</evidence>
<evidence type="ECO:0000256" key="1">
    <source>
        <dbReference type="ARBA" id="ARBA00002533"/>
    </source>
</evidence>
<evidence type="ECO:0000313" key="23">
    <source>
        <dbReference type="Proteomes" id="UP000185713"/>
    </source>
</evidence>
<evidence type="ECO:0000313" key="25">
    <source>
        <dbReference type="Proteomes" id="UP000278252"/>
    </source>
</evidence>
<feature type="transmembrane region" description="Helical" evidence="19">
    <location>
        <begin position="19"/>
        <end position="38"/>
    </location>
</feature>